<evidence type="ECO:0000313" key="3">
    <source>
        <dbReference type="Proteomes" id="UP000055048"/>
    </source>
</evidence>
<comment type="caution">
    <text evidence="1">The sequence shown here is derived from an EMBL/GenBank/DDBJ whole genome shotgun (WGS) entry which is preliminary data.</text>
</comment>
<accession>A0A0V0T0F0</accession>
<keyword evidence="3" id="KW-1185">Reference proteome</keyword>
<evidence type="ECO:0000313" key="1">
    <source>
        <dbReference type="EMBL" id="KRX32430.1"/>
    </source>
</evidence>
<dbReference type="EMBL" id="JYDJ01001096">
    <property type="protein sequence ID" value="KRX32677.1"/>
    <property type="molecule type" value="Genomic_DNA"/>
</dbReference>
<dbReference type="Proteomes" id="UP000055048">
    <property type="component" value="Unassembled WGS sequence"/>
</dbReference>
<reference evidence="1 3" key="1">
    <citation type="submission" date="2015-01" db="EMBL/GenBank/DDBJ databases">
        <title>Evolution of Trichinella species and genotypes.</title>
        <authorList>
            <person name="Korhonen P.K."/>
            <person name="Edoardo P."/>
            <person name="Giuseppe L.R."/>
            <person name="Gasser R.B."/>
        </authorList>
    </citation>
    <scope>NUCLEOTIDE SEQUENCE [LARGE SCALE GENOMIC DNA]</scope>
    <source>
        <strain evidence="1">ISS417</strain>
    </source>
</reference>
<dbReference type="AlphaFoldDB" id="A0A0V0T0F0"/>
<gene>
    <name evidence="1" type="ORF">T05_3307</name>
    <name evidence="2" type="ORF">T05_3829</name>
</gene>
<proteinExistence type="predicted"/>
<organism evidence="1 3">
    <name type="scientific">Trichinella murrelli</name>
    <dbReference type="NCBI Taxonomy" id="144512"/>
    <lineage>
        <taxon>Eukaryota</taxon>
        <taxon>Metazoa</taxon>
        <taxon>Ecdysozoa</taxon>
        <taxon>Nematoda</taxon>
        <taxon>Enoplea</taxon>
        <taxon>Dorylaimia</taxon>
        <taxon>Trichinellida</taxon>
        <taxon>Trichinellidae</taxon>
        <taxon>Trichinella</taxon>
    </lineage>
</organism>
<sequence length="63" mass="7465">MVHHLRIQISDTEDVDSWTSHCVLSIFRRVYLLVTFVRKNIHFTYFTGSCKLTSFNVSVEEEK</sequence>
<protein>
    <submittedName>
        <fullName evidence="1">Uncharacterized protein</fullName>
    </submittedName>
</protein>
<name>A0A0V0T0F0_9BILA</name>
<evidence type="ECO:0000313" key="2">
    <source>
        <dbReference type="EMBL" id="KRX32677.1"/>
    </source>
</evidence>
<dbReference type="EMBL" id="JYDJ01001211">
    <property type="protein sequence ID" value="KRX32430.1"/>
    <property type="molecule type" value="Genomic_DNA"/>
</dbReference>